<keyword evidence="3" id="KW-1185">Reference proteome</keyword>
<protein>
    <submittedName>
        <fullName evidence="2">Uncharacterized protein</fullName>
    </submittedName>
</protein>
<name>A0AAD6U9Z5_9AGAR</name>
<comment type="caution">
    <text evidence="2">The sequence shown here is derived from an EMBL/GenBank/DDBJ whole genome shotgun (WGS) entry which is preliminary data.</text>
</comment>
<reference evidence="2" key="1">
    <citation type="submission" date="2023-03" db="EMBL/GenBank/DDBJ databases">
        <title>Massive genome expansion in bonnet fungi (Mycena s.s.) driven by repeated elements and novel gene families across ecological guilds.</title>
        <authorList>
            <consortium name="Lawrence Berkeley National Laboratory"/>
            <person name="Harder C.B."/>
            <person name="Miyauchi S."/>
            <person name="Viragh M."/>
            <person name="Kuo A."/>
            <person name="Thoen E."/>
            <person name="Andreopoulos B."/>
            <person name="Lu D."/>
            <person name="Skrede I."/>
            <person name="Drula E."/>
            <person name="Henrissat B."/>
            <person name="Morin E."/>
            <person name="Kohler A."/>
            <person name="Barry K."/>
            <person name="LaButti K."/>
            <person name="Morin E."/>
            <person name="Salamov A."/>
            <person name="Lipzen A."/>
            <person name="Mereny Z."/>
            <person name="Hegedus B."/>
            <person name="Baldrian P."/>
            <person name="Stursova M."/>
            <person name="Weitz H."/>
            <person name="Taylor A."/>
            <person name="Grigoriev I.V."/>
            <person name="Nagy L.G."/>
            <person name="Martin F."/>
            <person name="Kauserud H."/>
        </authorList>
    </citation>
    <scope>NUCLEOTIDE SEQUENCE</scope>
    <source>
        <strain evidence="2">CBHHK173m</strain>
    </source>
</reference>
<feature type="region of interest" description="Disordered" evidence="1">
    <location>
        <begin position="30"/>
        <end position="67"/>
    </location>
</feature>
<evidence type="ECO:0000313" key="3">
    <source>
        <dbReference type="Proteomes" id="UP001222325"/>
    </source>
</evidence>
<evidence type="ECO:0000313" key="2">
    <source>
        <dbReference type="EMBL" id="KAJ7096590.1"/>
    </source>
</evidence>
<organism evidence="2 3">
    <name type="scientific">Mycena belliarum</name>
    <dbReference type="NCBI Taxonomy" id="1033014"/>
    <lineage>
        <taxon>Eukaryota</taxon>
        <taxon>Fungi</taxon>
        <taxon>Dikarya</taxon>
        <taxon>Basidiomycota</taxon>
        <taxon>Agaricomycotina</taxon>
        <taxon>Agaricomycetes</taxon>
        <taxon>Agaricomycetidae</taxon>
        <taxon>Agaricales</taxon>
        <taxon>Marasmiineae</taxon>
        <taxon>Mycenaceae</taxon>
        <taxon>Mycena</taxon>
    </lineage>
</organism>
<evidence type="ECO:0000256" key="1">
    <source>
        <dbReference type="SAM" id="MobiDB-lite"/>
    </source>
</evidence>
<proteinExistence type="predicted"/>
<sequence length="365" mass="40811">MSHTFVSENIDPALMPFDPAAEMLARLRTQASNPSTPGASDIFDPSGSMGDDDDMDQDPLRPPPSALPAMLQPPSLVPFGTLVKRQVKLTDKSTVAFEQFCKTRSSDERDVLLFAHVLELIDLARKNEKADVWVVSTSLARKITSYTQAFMYSPQLTAYRGLSMAEHVLKAMRESNVADLPADEETAQCELVLSKIRDKGTNYRNILKTAVKASLEPDSETKNIGSLAHKLVSGTKIASTLQLYIRLAVIRFVMKTYLWLTEETFWLKVDDLIEQYRRDCKTTDELDALNNLIYQEDIKQFDDPANSPHTTSEAPGGWQAVVRKHSANVRPNPKNAQILSQAYSAAMATSGTKRRRIDVEERDDD</sequence>
<dbReference type="EMBL" id="JARJCN010000011">
    <property type="protein sequence ID" value="KAJ7096590.1"/>
    <property type="molecule type" value="Genomic_DNA"/>
</dbReference>
<dbReference type="AlphaFoldDB" id="A0AAD6U9Z5"/>
<dbReference type="Proteomes" id="UP001222325">
    <property type="component" value="Unassembled WGS sequence"/>
</dbReference>
<accession>A0AAD6U9Z5</accession>
<gene>
    <name evidence="2" type="ORF">B0H15DRAFT_946065</name>
</gene>